<evidence type="ECO:0000259" key="8">
    <source>
        <dbReference type="PROSITE" id="PS50110"/>
    </source>
</evidence>
<dbReference type="Pfam" id="PF00486">
    <property type="entry name" value="Trans_reg_C"/>
    <property type="match status" value="1"/>
</dbReference>
<dbReference type="PROSITE" id="PS51755">
    <property type="entry name" value="OMPR_PHOB"/>
    <property type="match status" value="1"/>
</dbReference>
<keyword evidence="5" id="KW-0804">Transcription</keyword>
<feature type="modified residue" description="4-aspartylphosphate" evidence="6">
    <location>
        <position position="56"/>
    </location>
</feature>
<dbReference type="Proteomes" id="UP000289718">
    <property type="component" value="Unassembled WGS sequence"/>
</dbReference>
<dbReference type="InterPro" id="IPR036388">
    <property type="entry name" value="WH-like_DNA-bd_sf"/>
</dbReference>
<dbReference type="SMART" id="SM00448">
    <property type="entry name" value="REC"/>
    <property type="match status" value="1"/>
</dbReference>
<dbReference type="InterPro" id="IPR011006">
    <property type="entry name" value="CheY-like_superfamily"/>
</dbReference>
<dbReference type="CDD" id="cd00383">
    <property type="entry name" value="trans_reg_C"/>
    <property type="match status" value="1"/>
</dbReference>
<evidence type="ECO:0000256" key="5">
    <source>
        <dbReference type="ARBA" id="ARBA00023163"/>
    </source>
</evidence>
<dbReference type="PANTHER" id="PTHR48111">
    <property type="entry name" value="REGULATOR OF RPOS"/>
    <property type="match status" value="1"/>
</dbReference>
<dbReference type="Pfam" id="PF00072">
    <property type="entry name" value="Response_reg"/>
    <property type="match status" value="1"/>
</dbReference>
<evidence type="ECO:0000256" key="4">
    <source>
        <dbReference type="ARBA" id="ARBA00023125"/>
    </source>
</evidence>
<name>A0A4Q1B3J9_9BACT</name>
<dbReference type="GO" id="GO:0006355">
    <property type="term" value="P:regulation of DNA-templated transcription"/>
    <property type="evidence" value="ECO:0007669"/>
    <property type="project" value="InterPro"/>
</dbReference>
<protein>
    <submittedName>
        <fullName evidence="10">DNA-binding response regulator</fullName>
    </submittedName>
</protein>
<evidence type="ECO:0000313" key="11">
    <source>
        <dbReference type="Proteomes" id="UP000289718"/>
    </source>
</evidence>
<keyword evidence="3" id="KW-0805">Transcription regulation</keyword>
<evidence type="ECO:0000256" key="7">
    <source>
        <dbReference type="PROSITE-ProRule" id="PRU01091"/>
    </source>
</evidence>
<dbReference type="SUPFAM" id="SSF52172">
    <property type="entry name" value="CheY-like"/>
    <property type="match status" value="1"/>
</dbReference>
<keyword evidence="4 7" id="KW-0238">DNA-binding</keyword>
<dbReference type="OrthoDB" id="8912111at2"/>
<keyword evidence="11" id="KW-1185">Reference proteome</keyword>
<dbReference type="InterPro" id="IPR001789">
    <property type="entry name" value="Sig_transdc_resp-reg_receiver"/>
</dbReference>
<dbReference type="Gene3D" id="1.10.10.10">
    <property type="entry name" value="Winged helix-like DNA-binding domain superfamily/Winged helix DNA-binding domain"/>
    <property type="match status" value="1"/>
</dbReference>
<dbReference type="RefSeq" id="WP_129061227.1">
    <property type="nucleotide sequence ID" value="NZ_NXIE01000002.1"/>
</dbReference>
<dbReference type="GO" id="GO:0032993">
    <property type="term" value="C:protein-DNA complex"/>
    <property type="evidence" value="ECO:0007669"/>
    <property type="project" value="TreeGrafter"/>
</dbReference>
<comment type="caution">
    <text evidence="10">The sequence shown here is derived from an EMBL/GenBank/DDBJ whole genome shotgun (WGS) entry which is preliminary data.</text>
</comment>
<gene>
    <name evidence="10" type="ORF">CP965_06275</name>
</gene>
<organism evidence="10 11">
    <name type="scientific">Halarcobacter mediterraneus</name>
    <dbReference type="NCBI Taxonomy" id="2023153"/>
    <lineage>
        <taxon>Bacteria</taxon>
        <taxon>Pseudomonadati</taxon>
        <taxon>Campylobacterota</taxon>
        <taxon>Epsilonproteobacteria</taxon>
        <taxon>Campylobacterales</taxon>
        <taxon>Arcobacteraceae</taxon>
        <taxon>Halarcobacter</taxon>
    </lineage>
</organism>
<evidence type="ECO:0000259" key="9">
    <source>
        <dbReference type="PROSITE" id="PS51755"/>
    </source>
</evidence>
<dbReference type="Gene3D" id="3.40.50.2300">
    <property type="match status" value="1"/>
</dbReference>
<dbReference type="GO" id="GO:0005829">
    <property type="term" value="C:cytosol"/>
    <property type="evidence" value="ECO:0007669"/>
    <property type="project" value="TreeGrafter"/>
</dbReference>
<proteinExistence type="predicted"/>
<dbReference type="InterPro" id="IPR001867">
    <property type="entry name" value="OmpR/PhoB-type_DNA-bd"/>
</dbReference>
<feature type="domain" description="OmpR/PhoB-type" evidence="9">
    <location>
        <begin position="157"/>
        <end position="251"/>
    </location>
</feature>
<feature type="domain" description="Response regulatory" evidence="8">
    <location>
        <begin position="5"/>
        <end position="122"/>
    </location>
</feature>
<keyword evidence="1 6" id="KW-0597">Phosphoprotein</keyword>
<dbReference type="GO" id="GO:0000156">
    <property type="term" value="F:phosphorelay response regulator activity"/>
    <property type="evidence" value="ECO:0007669"/>
    <property type="project" value="TreeGrafter"/>
</dbReference>
<dbReference type="GO" id="GO:0000976">
    <property type="term" value="F:transcription cis-regulatory region binding"/>
    <property type="evidence" value="ECO:0007669"/>
    <property type="project" value="TreeGrafter"/>
</dbReference>
<dbReference type="InterPro" id="IPR016032">
    <property type="entry name" value="Sig_transdc_resp-reg_C-effctor"/>
</dbReference>
<evidence type="ECO:0000256" key="2">
    <source>
        <dbReference type="ARBA" id="ARBA00023012"/>
    </source>
</evidence>
<reference evidence="10 11" key="1">
    <citation type="submission" date="2017-09" db="EMBL/GenBank/DDBJ databases">
        <title>Genomics of the genus Arcobacter.</title>
        <authorList>
            <person name="Perez-Cataluna A."/>
            <person name="Figueras M.J."/>
            <person name="Salas-Masso N."/>
        </authorList>
    </citation>
    <scope>NUCLEOTIDE SEQUENCE [LARGE SCALE GENOMIC DNA]</scope>
    <source>
        <strain evidence="10 11">F156-34</strain>
    </source>
</reference>
<dbReference type="EMBL" id="NXIE01000002">
    <property type="protein sequence ID" value="RXK13405.1"/>
    <property type="molecule type" value="Genomic_DNA"/>
</dbReference>
<feature type="DNA-binding region" description="OmpR/PhoB-type" evidence="7">
    <location>
        <begin position="157"/>
        <end position="251"/>
    </location>
</feature>
<evidence type="ECO:0000256" key="6">
    <source>
        <dbReference type="PROSITE-ProRule" id="PRU00169"/>
    </source>
</evidence>
<evidence type="ECO:0000313" key="10">
    <source>
        <dbReference type="EMBL" id="RXK13405.1"/>
    </source>
</evidence>
<evidence type="ECO:0000256" key="1">
    <source>
        <dbReference type="ARBA" id="ARBA00022553"/>
    </source>
</evidence>
<sequence length="254" mass="28911">MKKIKILIVEDESIIALNLKETLLDFGYEPCGIAPNKCKTMKLLEKGIKPDLILMDIYLKGPTTGIELAKELKAILPETPVIFLTANSELTTIQKASEALAYGYIIKPFKKDALRASIEIALKKASNDSSTSTKLGAIENVNKTLIHQLNMSTEKRYRTIQLKYGYLYDREKNILYYGDEPVKLTHKELKIIELLCKSPGHLVSQEQIEYAIWQDEPAGYAAFRSVLFRLRNKIHKDLILNQNNTGYKIQLLNH</sequence>
<dbReference type="SUPFAM" id="SSF46894">
    <property type="entry name" value="C-terminal effector domain of the bipartite response regulators"/>
    <property type="match status" value="1"/>
</dbReference>
<dbReference type="CDD" id="cd17534">
    <property type="entry name" value="REC_DC-like"/>
    <property type="match status" value="1"/>
</dbReference>
<dbReference type="PROSITE" id="PS50110">
    <property type="entry name" value="RESPONSE_REGULATORY"/>
    <property type="match status" value="1"/>
</dbReference>
<keyword evidence="2" id="KW-0902">Two-component regulatory system</keyword>
<dbReference type="SMART" id="SM00862">
    <property type="entry name" value="Trans_reg_C"/>
    <property type="match status" value="1"/>
</dbReference>
<dbReference type="AlphaFoldDB" id="A0A4Q1B3J9"/>
<dbReference type="InterPro" id="IPR039420">
    <property type="entry name" value="WalR-like"/>
</dbReference>
<accession>A0A4Q1B3J9</accession>
<evidence type="ECO:0000256" key="3">
    <source>
        <dbReference type="ARBA" id="ARBA00023015"/>
    </source>
</evidence>
<dbReference type="PANTHER" id="PTHR48111:SF1">
    <property type="entry name" value="TWO-COMPONENT RESPONSE REGULATOR ORR33"/>
    <property type="match status" value="1"/>
</dbReference>